<feature type="domain" description="Core-binding (CB)" evidence="7">
    <location>
        <begin position="92"/>
        <end position="175"/>
    </location>
</feature>
<dbReference type="KEGG" id="cce:Ccel_3318"/>
<dbReference type="RefSeq" id="WP_015926659.1">
    <property type="nucleotide sequence ID" value="NC_011898.1"/>
</dbReference>
<dbReference type="PROSITE" id="PS51900">
    <property type="entry name" value="CB"/>
    <property type="match status" value="1"/>
</dbReference>
<dbReference type="STRING" id="394503.Ccel_3318"/>
<dbReference type="Pfam" id="PF00589">
    <property type="entry name" value="Phage_integrase"/>
    <property type="match status" value="1"/>
</dbReference>
<dbReference type="PROSITE" id="PS51898">
    <property type="entry name" value="TYR_RECOMBINASE"/>
    <property type="match status" value="1"/>
</dbReference>
<dbReference type="InterPro" id="IPR011010">
    <property type="entry name" value="DNA_brk_join_enz"/>
</dbReference>
<dbReference type="PANTHER" id="PTHR30349:SF64">
    <property type="entry name" value="PROPHAGE INTEGRASE INTD-RELATED"/>
    <property type="match status" value="1"/>
</dbReference>
<dbReference type="InterPro" id="IPR002104">
    <property type="entry name" value="Integrase_catalytic"/>
</dbReference>
<keyword evidence="2 4" id="KW-0238">DNA-binding</keyword>
<dbReference type="AlphaFoldDB" id="B8I151"/>
<feature type="compositionally biased region" description="Basic and acidic residues" evidence="5">
    <location>
        <begin position="413"/>
        <end position="423"/>
    </location>
</feature>
<sequence length="423" mass="48525">MQKSNDDTSQKKKTRRARNEGSVRWIEEKQLWQARYPIGLKETIDKNGKPCCKTVYKSIYGKKKTGPGGVMAEMRNALAALGKGTYIDPSDKTLIVWCQEWYETYKEPKLKTNTRLKYETSITRLKRYSIADMQLKNLSLELIQKDYNRMAKDGLSEETIKATHSLVNGALEKAEALNKINKNPARHVTIPRTDEDDAEESNTKALNDTQLDAFLYQIGRRSKYFMYAFFMLNTGLRPGEALALTRSDIDFTTNKIKVTKTYIEKLKKVQNSTKTASSRRKVPIPSEMISLLKEYMLQQPKKEPTDPLFQTATGKRPSQGYLRKRFKYAGASAGCEWVNLHTMRHTFASRLFKKKVDIKVISELLGHKDVSTTYDIYVHFIDNIVEESVQVLNSDIPENLPTKSRKGEKKAKKVIDIKKVSSH</sequence>
<comment type="similarity">
    <text evidence="1">Belongs to the 'phage' integrase family.</text>
</comment>
<evidence type="ECO:0000256" key="5">
    <source>
        <dbReference type="SAM" id="MobiDB-lite"/>
    </source>
</evidence>
<evidence type="ECO:0000259" key="6">
    <source>
        <dbReference type="PROSITE" id="PS51898"/>
    </source>
</evidence>
<evidence type="ECO:0000256" key="4">
    <source>
        <dbReference type="PROSITE-ProRule" id="PRU01248"/>
    </source>
</evidence>
<dbReference type="InterPro" id="IPR050090">
    <property type="entry name" value="Tyrosine_recombinase_XerCD"/>
</dbReference>
<dbReference type="OrthoDB" id="9785687at2"/>
<dbReference type="GO" id="GO:0015074">
    <property type="term" value="P:DNA integration"/>
    <property type="evidence" value="ECO:0007669"/>
    <property type="project" value="InterPro"/>
</dbReference>
<dbReference type="Gene3D" id="1.10.443.10">
    <property type="entry name" value="Intergrase catalytic core"/>
    <property type="match status" value="1"/>
</dbReference>
<proteinExistence type="inferred from homology"/>
<dbReference type="InterPro" id="IPR044068">
    <property type="entry name" value="CB"/>
</dbReference>
<dbReference type="Proteomes" id="UP000001349">
    <property type="component" value="Chromosome"/>
</dbReference>
<dbReference type="GO" id="GO:0003677">
    <property type="term" value="F:DNA binding"/>
    <property type="evidence" value="ECO:0007669"/>
    <property type="project" value="UniProtKB-UniRule"/>
</dbReference>
<evidence type="ECO:0000256" key="2">
    <source>
        <dbReference type="ARBA" id="ARBA00023125"/>
    </source>
</evidence>
<keyword evidence="3" id="KW-0233">DNA recombination</keyword>
<accession>B8I151</accession>
<feature type="region of interest" description="Disordered" evidence="5">
    <location>
        <begin position="1"/>
        <end position="21"/>
    </location>
</feature>
<name>B8I151_RUMCH</name>
<evidence type="ECO:0000256" key="1">
    <source>
        <dbReference type="ARBA" id="ARBA00008857"/>
    </source>
</evidence>
<dbReference type="eggNOG" id="COG4974">
    <property type="taxonomic scope" value="Bacteria"/>
</dbReference>
<evidence type="ECO:0000256" key="3">
    <source>
        <dbReference type="ARBA" id="ARBA00023172"/>
    </source>
</evidence>
<reference evidence="8 9" key="1">
    <citation type="submission" date="2009-01" db="EMBL/GenBank/DDBJ databases">
        <title>Complete sequence of Clostridium cellulolyticum H10.</title>
        <authorList>
            <consortium name="US DOE Joint Genome Institute"/>
            <person name="Lucas S."/>
            <person name="Copeland A."/>
            <person name="Lapidus A."/>
            <person name="Glavina del Rio T."/>
            <person name="Dalin E."/>
            <person name="Tice H."/>
            <person name="Bruce D."/>
            <person name="Goodwin L."/>
            <person name="Pitluck S."/>
            <person name="Chertkov O."/>
            <person name="Saunders E."/>
            <person name="Brettin T."/>
            <person name="Detter J.C."/>
            <person name="Han C."/>
            <person name="Larimer F."/>
            <person name="Land M."/>
            <person name="Hauser L."/>
            <person name="Kyrpides N."/>
            <person name="Ivanova N."/>
            <person name="Zhou J."/>
            <person name="Richardson P."/>
        </authorList>
    </citation>
    <scope>NUCLEOTIDE SEQUENCE [LARGE SCALE GENOMIC DNA]</scope>
    <source>
        <strain evidence="9">ATCC 35319 / DSM 5812 / JCM 6584 / H10</strain>
    </source>
</reference>
<dbReference type="HOGENOM" id="CLU_027562_17_1_9"/>
<evidence type="ECO:0000313" key="8">
    <source>
        <dbReference type="EMBL" id="ACL77607.1"/>
    </source>
</evidence>
<dbReference type="PANTHER" id="PTHR30349">
    <property type="entry name" value="PHAGE INTEGRASE-RELATED"/>
    <property type="match status" value="1"/>
</dbReference>
<feature type="compositionally biased region" description="Basic and acidic residues" evidence="5">
    <location>
        <begin position="1"/>
        <end position="10"/>
    </location>
</feature>
<feature type="domain" description="Tyr recombinase" evidence="6">
    <location>
        <begin position="201"/>
        <end position="390"/>
    </location>
</feature>
<evidence type="ECO:0000259" key="7">
    <source>
        <dbReference type="PROSITE" id="PS51900"/>
    </source>
</evidence>
<gene>
    <name evidence="8" type="ordered locus">Ccel_3318</name>
</gene>
<dbReference type="Gene3D" id="1.10.150.130">
    <property type="match status" value="1"/>
</dbReference>
<dbReference type="SUPFAM" id="SSF56349">
    <property type="entry name" value="DNA breaking-rejoining enzymes"/>
    <property type="match status" value="1"/>
</dbReference>
<protein>
    <submittedName>
        <fullName evidence="8">Integrase family protein</fullName>
    </submittedName>
</protein>
<feature type="compositionally biased region" description="Basic residues" evidence="5">
    <location>
        <begin position="403"/>
        <end position="412"/>
    </location>
</feature>
<organism evidence="8 9">
    <name type="scientific">Ruminiclostridium cellulolyticum (strain ATCC 35319 / DSM 5812 / JCM 6584 / H10)</name>
    <name type="common">Clostridium cellulolyticum</name>
    <dbReference type="NCBI Taxonomy" id="394503"/>
    <lineage>
        <taxon>Bacteria</taxon>
        <taxon>Bacillati</taxon>
        <taxon>Bacillota</taxon>
        <taxon>Clostridia</taxon>
        <taxon>Eubacteriales</taxon>
        <taxon>Oscillospiraceae</taxon>
        <taxon>Ruminiclostridium</taxon>
    </lineage>
</organism>
<dbReference type="CDD" id="cd01189">
    <property type="entry name" value="INT_ICEBs1_C_like"/>
    <property type="match status" value="1"/>
</dbReference>
<feature type="region of interest" description="Disordered" evidence="5">
    <location>
        <begin position="397"/>
        <end position="423"/>
    </location>
</feature>
<dbReference type="EMBL" id="CP001348">
    <property type="protein sequence ID" value="ACL77607.1"/>
    <property type="molecule type" value="Genomic_DNA"/>
</dbReference>
<dbReference type="GO" id="GO:0006310">
    <property type="term" value="P:DNA recombination"/>
    <property type="evidence" value="ECO:0007669"/>
    <property type="project" value="UniProtKB-KW"/>
</dbReference>
<dbReference type="InterPro" id="IPR013762">
    <property type="entry name" value="Integrase-like_cat_sf"/>
</dbReference>
<evidence type="ECO:0000313" key="9">
    <source>
        <dbReference type="Proteomes" id="UP000001349"/>
    </source>
</evidence>
<dbReference type="InterPro" id="IPR010998">
    <property type="entry name" value="Integrase_recombinase_N"/>
</dbReference>
<keyword evidence="9" id="KW-1185">Reference proteome</keyword>